<dbReference type="InterPro" id="IPR029058">
    <property type="entry name" value="AB_hydrolase_fold"/>
</dbReference>
<evidence type="ECO:0000313" key="1">
    <source>
        <dbReference type="EMBL" id="KKS33054.1"/>
    </source>
</evidence>
<accession>A0A0G0Y8L4</accession>
<dbReference type="STRING" id="1618356.UU93_C0003G0062"/>
<dbReference type="EMBL" id="LCCN01000003">
    <property type="protein sequence ID" value="KKS33054.1"/>
    <property type="molecule type" value="Genomic_DNA"/>
</dbReference>
<sequence length="291" mass="32101">MSSESGSPEMTKPGWEVVVPNLGKRTQELIKLEPRIGRLKSITLLERLFPGSDRGLILFPGGFDADTDDGALELGSERRMSVFHVKYSPDSSFSIQREVAQVLDHAQLRGVKRFNLIAGSWGGIPALNAAYSLIEEGTCKVESIFMVAAALQPSDLAPMIKRGAAMTDWALKAKISFPGRQFLARFSRGVPDFQYNDPEALRTLAGVPALFLLPPGGKDWWVDARRSYRKYFSGGVQIEYPQPYSDLVGKVRTMGGHDSKSVFPGIRQIEKAFLDDPSKAPLLPRGFKLLS</sequence>
<evidence type="ECO:0000313" key="2">
    <source>
        <dbReference type="Proteomes" id="UP000034160"/>
    </source>
</evidence>
<dbReference type="SUPFAM" id="SSF53474">
    <property type="entry name" value="alpha/beta-Hydrolases"/>
    <property type="match status" value="1"/>
</dbReference>
<protein>
    <submittedName>
        <fullName evidence="1">Uncharacterized protein</fullName>
    </submittedName>
</protein>
<reference evidence="1 2" key="1">
    <citation type="journal article" date="2015" name="Nature">
        <title>rRNA introns, odd ribosomes, and small enigmatic genomes across a large radiation of phyla.</title>
        <authorList>
            <person name="Brown C.T."/>
            <person name="Hug L.A."/>
            <person name="Thomas B.C."/>
            <person name="Sharon I."/>
            <person name="Castelle C.J."/>
            <person name="Singh A."/>
            <person name="Wilkins M.J."/>
            <person name="Williams K.H."/>
            <person name="Banfield J.F."/>
        </authorList>
    </citation>
    <scope>NUCLEOTIDE SEQUENCE [LARGE SCALE GENOMIC DNA]</scope>
</reference>
<gene>
    <name evidence="1" type="ORF">UU93_C0003G0062</name>
</gene>
<name>A0A0G0Y8L4_9BACT</name>
<dbReference type="Proteomes" id="UP000034160">
    <property type="component" value="Unassembled WGS sequence"/>
</dbReference>
<dbReference type="Gene3D" id="3.40.50.1820">
    <property type="entry name" value="alpha/beta hydrolase"/>
    <property type="match status" value="1"/>
</dbReference>
<proteinExistence type="predicted"/>
<organism evidence="1 2">
    <name type="scientific">Candidatus Amesbacteria bacterium GW2011_GWA2_42_12</name>
    <dbReference type="NCBI Taxonomy" id="1618356"/>
    <lineage>
        <taxon>Bacteria</taxon>
        <taxon>Candidatus Amesiibacteriota</taxon>
    </lineage>
</organism>
<dbReference type="AlphaFoldDB" id="A0A0G0Y8L4"/>
<comment type="caution">
    <text evidence="1">The sequence shown here is derived from an EMBL/GenBank/DDBJ whole genome shotgun (WGS) entry which is preliminary data.</text>
</comment>